<reference evidence="6 7" key="1">
    <citation type="submission" date="2018-02" db="EMBL/GenBank/DDBJ databases">
        <title>Complete genome sequence of Streptomyces dengpaensis, the producer of angucyclines.</title>
        <authorList>
            <person name="Yumei L."/>
        </authorList>
    </citation>
    <scope>NUCLEOTIDE SEQUENCE [LARGE SCALE GENOMIC DNA]</scope>
    <source>
        <strain evidence="6 7">XZHG99</strain>
    </source>
</reference>
<dbReference type="Pfam" id="PF00440">
    <property type="entry name" value="TetR_N"/>
    <property type="match status" value="1"/>
</dbReference>
<dbReference type="EMBL" id="CP026652">
    <property type="protein sequence ID" value="AVH60752.1"/>
    <property type="molecule type" value="Genomic_DNA"/>
</dbReference>
<keyword evidence="1" id="KW-0805">Transcription regulation</keyword>
<dbReference type="Gene3D" id="1.10.357.10">
    <property type="entry name" value="Tetracycline Repressor, domain 2"/>
    <property type="match status" value="1"/>
</dbReference>
<keyword evidence="2 4" id="KW-0238">DNA-binding</keyword>
<evidence type="ECO:0000256" key="2">
    <source>
        <dbReference type="ARBA" id="ARBA00023125"/>
    </source>
</evidence>
<dbReference type="PANTHER" id="PTHR47506:SF6">
    <property type="entry name" value="HTH-TYPE TRANSCRIPTIONAL REPRESSOR NEMR"/>
    <property type="match status" value="1"/>
</dbReference>
<dbReference type="InterPro" id="IPR009057">
    <property type="entry name" value="Homeodomain-like_sf"/>
</dbReference>
<dbReference type="PANTHER" id="PTHR47506">
    <property type="entry name" value="TRANSCRIPTIONAL REGULATORY PROTEIN"/>
    <property type="match status" value="1"/>
</dbReference>
<feature type="DNA-binding region" description="H-T-H motif" evidence="4">
    <location>
        <begin position="51"/>
        <end position="70"/>
    </location>
</feature>
<dbReference type="Proteomes" id="UP000238413">
    <property type="component" value="Chromosome"/>
</dbReference>
<name>A0ABN5IC31_9ACTN</name>
<feature type="domain" description="HTH tetR-type" evidence="5">
    <location>
        <begin position="28"/>
        <end position="88"/>
    </location>
</feature>
<accession>A0ABN5IC31</accession>
<dbReference type="InterPro" id="IPR001647">
    <property type="entry name" value="HTH_TetR"/>
</dbReference>
<keyword evidence="7" id="KW-1185">Reference proteome</keyword>
<dbReference type="PROSITE" id="PS50977">
    <property type="entry name" value="HTH_TETR_2"/>
    <property type="match status" value="1"/>
</dbReference>
<evidence type="ECO:0000256" key="1">
    <source>
        <dbReference type="ARBA" id="ARBA00023015"/>
    </source>
</evidence>
<protein>
    <submittedName>
        <fullName evidence="6">TetR/AcrR family transcriptional regulator</fullName>
    </submittedName>
</protein>
<evidence type="ECO:0000313" key="7">
    <source>
        <dbReference type="Proteomes" id="UP000238413"/>
    </source>
</evidence>
<sequence length="210" mass="22721">MYRSAHLRLVDLTRTDRYSQNVPRPVNAEKRADLLKQVVYHLQHHGLAQMSLSPLGEAIGTTKRMLLYYFGSRENLLAQAMAASLPDTHAIFDDVHDTAGLRKAAHALWEAITVGEQSGAIRMLLQLLSLAATDPEQYGSLAADSVELMMGPIAAAYARLGHPPQQARAAATLLASGLRGLCQDRLVTHDAARTDAAARRLIKHAVAAAG</sequence>
<organism evidence="6 7">
    <name type="scientific">Streptomyces dengpaensis</name>
    <dbReference type="NCBI Taxonomy" id="2049881"/>
    <lineage>
        <taxon>Bacteria</taxon>
        <taxon>Bacillati</taxon>
        <taxon>Actinomycetota</taxon>
        <taxon>Actinomycetes</taxon>
        <taxon>Kitasatosporales</taxon>
        <taxon>Streptomycetaceae</taxon>
        <taxon>Streptomyces</taxon>
    </lineage>
</organism>
<evidence type="ECO:0000256" key="4">
    <source>
        <dbReference type="PROSITE-ProRule" id="PRU00335"/>
    </source>
</evidence>
<proteinExistence type="predicted"/>
<gene>
    <name evidence="6" type="ORF">C4B68_38975</name>
</gene>
<evidence type="ECO:0000259" key="5">
    <source>
        <dbReference type="PROSITE" id="PS50977"/>
    </source>
</evidence>
<evidence type="ECO:0000313" key="6">
    <source>
        <dbReference type="EMBL" id="AVH60752.1"/>
    </source>
</evidence>
<dbReference type="SUPFAM" id="SSF46689">
    <property type="entry name" value="Homeodomain-like"/>
    <property type="match status" value="1"/>
</dbReference>
<keyword evidence="3" id="KW-0804">Transcription</keyword>
<evidence type="ECO:0000256" key="3">
    <source>
        <dbReference type="ARBA" id="ARBA00023163"/>
    </source>
</evidence>